<dbReference type="PANTHER" id="PTHR24198:SF165">
    <property type="entry name" value="ANKYRIN REPEAT-CONTAINING PROTEIN-RELATED"/>
    <property type="match status" value="1"/>
</dbReference>
<feature type="repeat" description="ANK" evidence="3">
    <location>
        <begin position="454"/>
        <end position="487"/>
    </location>
</feature>
<feature type="repeat" description="ANK" evidence="3">
    <location>
        <begin position="355"/>
        <end position="387"/>
    </location>
</feature>
<dbReference type="PROSITE" id="PS50297">
    <property type="entry name" value="ANK_REP_REGION"/>
    <property type="match status" value="6"/>
</dbReference>
<evidence type="ECO:0000256" key="3">
    <source>
        <dbReference type="PROSITE-ProRule" id="PRU00023"/>
    </source>
</evidence>
<evidence type="ECO:0008006" key="6">
    <source>
        <dbReference type="Google" id="ProtNLM"/>
    </source>
</evidence>
<keyword evidence="5" id="KW-1185">Reference proteome</keyword>
<protein>
    <recommendedName>
        <fullName evidence="6">Ankyrin repeat protein</fullName>
    </recommendedName>
</protein>
<feature type="repeat" description="ANK" evidence="3">
    <location>
        <begin position="225"/>
        <end position="252"/>
    </location>
</feature>
<dbReference type="Pfam" id="PF00023">
    <property type="entry name" value="Ank"/>
    <property type="match status" value="1"/>
</dbReference>
<accession>A0ABR4ND15</accession>
<feature type="repeat" description="ANK" evidence="3">
    <location>
        <begin position="421"/>
        <end position="453"/>
    </location>
</feature>
<evidence type="ECO:0000256" key="1">
    <source>
        <dbReference type="ARBA" id="ARBA00022737"/>
    </source>
</evidence>
<feature type="repeat" description="ANK" evidence="3">
    <location>
        <begin position="488"/>
        <end position="520"/>
    </location>
</feature>
<dbReference type="InterPro" id="IPR002110">
    <property type="entry name" value="Ankyrin_rpt"/>
</dbReference>
<keyword evidence="1" id="KW-0677">Repeat</keyword>
<feature type="repeat" description="ANK" evidence="3">
    <location>
        <begin position="388"/>
        <end position="420"/>
    </location>
</feature>
<dbReference type="PROSITE" id="PS50088">
    <property type="entry name" value="ANK_REPEAT"/>
    <property type="match status" value="6"/>
</dbReference>
<reference evidence="4 5" key="1">
    <citation type="submission" date="2023-09" db="EMBL/GenBank/DDBJ databases">
        <title>Pangenome analysis of Batrachochytrium dendrobatidis and related Chytrids.</title>
        <authorList>
            <person name="Yacoub M.N."/>
            <person name="Stajich J.E."/>
            <person name="James T.Y."/>
        </authorList>
    </citation>
    <scope>NUCLEOTIDE SEQUENCE [LARGE SCALE GENOMIC DNA]</scope>
    <source>
        <strain evidence="4 5">JEL0888</strain>
    </source>
</reference>
<comment type="caution">
    <text evidence="4">The sequence shown here is derived from an EMBL/GenBank/DDBJ whole genome shotgun (WGS) entry which is preliminary data.</text>
</comment>
<dbReference type="EMBL" id="JADGIZ020000011">
    <property type="protein sequence ID" value="KAL2917422.1"/>
    <property type="molecule type" value="Genomic_DNA"/>
</dbReference>
<dbReference type="Pfam" id="PF12796">
    <property type="entry name" value="Ank_2"/>
    <property type="match status" value="3"/>
</dbReference>
<dbReference type="Proteomes" id="UP001527925">
    <property type="component" value="Unassembled WGS sequence"/>
</dbReference>
<evidence type="ECO:0000313" key="5">
    <source>
        <dbReference type="Proteomes" id="UP001527925"/>
    </source>
</evidence>
<sequence>MSIQALPDPVVFAVLEHLAAASPRSLWNLYHTSSSLRTALSNATPRARALWATAYRALLDSVSLTFPPPDWPRVLARRHFHLVFFATLAQTALDRQDLAFALLIAIAGNRPAMCRKLIDAGAALQQTGSWLPDPLHYAAEAGCSTVCTMLVQAGDAVNREHPRFGRPLERAVMGRQFATCQILLKLGATKKENATLTDAIAYNDLDLCDWLLAQGADPNAPDKPGGDPPLYVAALVGNDEMCKHLVSAGAELVPQATQPTQSPLLAAIAGANVLAFKALLAMGKAYGVLHKIAPALFLEACRRGQADMVQQLRSSGTYKDVDMNALLSAAIDAGHADVCRVLLSDIDFEVPDEVMGNTPLHRAAWARSPACCEVLVAAGANVNAENKGKDTPLHIAVESGSLELCEALVMLGANVNAQNRSGESPLHYAAMHGFTSICTFLAENGAHLYAQNAEGNNPLHVAVESGSYPTCACFIYEIGVDVNAVNRAGNTPLHLAAMCAYLDICELLVSQGALINAINHEGATPLDYASVEKGSPIGTFLANHGALVSSQLGKIVHAFRLRMMLEA</sequence>
<dbReference type="Gene3D" id="1.25.40.20">
    <property type="entry name" value="Ankyrin repeat-containing domain"/>
    <property type="match status" value="4"/>
</dbReference>
<organism evidence="4 5">
    <name type="scientific">Polyrhizophydium stewartii</name>
    <dbReference type="NCBI Taxonomy" id="2732419"/>
    <lineage>
        <taxon>Eukaryota</taxon>
        <taxon>Fungi</taxon>
        <taxon>Fungi incertae sedis</taxon>
        <taxon>Chytridiomycota</taxon>
        <taxon>Chytridiomycota incertae sedis</taxon>
        <taxon>Chytridiomycetes</taxon>
        <taxon>Rhizophydiales</taxon>
        <taxon>Rhizophydiales incertae sedis</taxon>
        <taxon>Polyrhizophydium</taxon>
    </lineage>
</organism>
<dbReference type="PANTHER" id="PTHR24198">
    <property type="entry name" value="ANKYRIN REPEAT AND PROTEIN KINASE DOMAIN-CONTAINING PROTEIN"/>
    <property type="match status" value="1"/>
</dbReference>
<evidence type="ECO:0000256" key="2">
    <source>
        <dbReference type="ARBA" id="ARBA00023043"/>
    </source>
</evidence>
<gene>
    <name evidence="4" type="ORF">HK105_203087</name>
</gene>
<dbReference type="SUPFAM" id="SSF48403">
    <property type="entry name" value="Ankyrin repeat"/>
    <property type="match status" value="2"/>
</dbReference>
<name>A0ABR4ND15_9FUNG</name>
<dbReference type="InterPro" id="IPR036770">
    <property type="entry name" value="Ankyrin_rpt-contain_sf"/>
</dbReference>
<evidence type="ECO:0000313" key="4">
    <source>
        <dbReference type="EMBL" id="KAL2917422.1"/>
    </source>
</evidence>
<dbReference type="SMART" id="SM00248">
    <property type="entry name" value="ANK"/>
    <property type="match status" value="11"/>
</dbReference>
<proteinExistence type="predicted"/>
<dbReference type="PRINTS" id="PR01415">
    <property type="entry name" value="ANKYRIN"/>
</dbReference>
<keyword evidence="2 3" id="KW-0040">ANK repeat</keyword>